<proteinExistence type="predicted"/>
<dbReference type="Gramene" id="ONI25203">
    <property type="protein sequence ID" value="ONI25203"/>
    <property type="gene ID" value="PRUPE_2G288500"/>
</dbReference>
<sequence length="54" mass="6360">MNFEYQCYWIILICVLKSCNECAYMLLLSVIMLINSQIIQLSNKIFEPGNRARN</sequence>
<keyword evidence="1" id="KW-0472">Membrane</keyword>
<protein>
    <submittedName>
        <fullName evidence="2">Uncharacterized protein</fullName>
    </submittedName>
</protein>
<evidence type="ECO:0000256" key="1">
    <source>
        <dbReference type="SAM" id="Phobius"/>
    </source>
</evidence>
<keyword evidence="1" id="KW-0812">Transmembrane</keyword>
<feature type="transmembrane region" description="Helical" evidence="1">
    <location>
        <begin position="7"/>
        <end position="34"/>
    </location>
</feature>
<keyword evidence="1" id="KW-1133">Transmembrane helix</keyword>
<keyword evidence="3" id="KW-1185">Reference proteome</keyword>
<dbReference type="EMBL" id="CM007652">
    <property type="protein sequence ID" value="ONI25203.1"/>
    <property type="molecule type" value="Genomic_DNA"/>
</dbReference>
<dbReference type="AlphaFoldDB" id="A0A251QN79"/>
<dbReference type="Proteomes" id="UP000006882">
    <property type="component" value="Chromosome G2"/>
</dbReference>
<gene>
    <name evidence="2" type="ORF">PRUPE_2G288500</name>
</gene>
<evidence type="ECO:0000313" key="3">
    <source>
        <dbReference type="Proteomes" id="UP000006882"/>
    </source>
</evidence>
<reference evidence="2 3" key="1">
    <citation type="journal article" date="2013" name="Nat. Genet.">
        <title>The high-quality draft genome of peach (Prunus persica) identifies unique patterns of genetic diversity, domestication and genome evolution.</title>
        <authorList>
            <consortium name="International Peach Genome Initiative"/>
            <person name="Verde I."/>
            <person name="Abbott A.G."/>
            <person name="Scalabrin S."/>
            <person name="Jung S."/>
            <person name="Shu S."/>
            <person name="Marroni F."/>
            <person name="Zhebentyayeva T."/>
            <person name="Dettori M.T."/>
            <person name="Grimwood J."/>
            <person name="Cattonaro F."/>
            <person name="Zuccolo A."/>
            <person name="Rossini L."/>
            <person name="Jenkins J."/>
            <person name="Vendramin E."/>
            <person name="Meisel L.A."/>
            <person name="Decroocq V."/>
            <person name="Sosinski B."/>
            <person name="Prochnik S."/>
            <person name="Mitros T."/>
            <person name="Policriti A."/>
            <person name="Cipriani G."/>
            <person name="Dondini L."/>
            <person name="Ficklin S."/>
            <person name="Goodstein D.M."/>
            <person name="Xuan P."/>
            <person name="Del Fabbro C."/>
            <person name="Aramini V."/>
            <person name="Copetti D."/>
            <person name="Gonzalez S."/>
            <person name="Horner D.S."/>
            <person name="Falchi R."/>
            <person name="Lucas S."/>
            <person name="Mica E."/>
            <person name="Maldonado J."/>
            <person name="Lazzari B."/>
            <person name="Bielenberg D."/>
            <person name="Pirona R."/>
            <person name="Miculan M."/>
            <person name="Barakat A."/>
            <person name="Testolin R."/>
            <person name="Stella A."/>
            <person name="Tartarini S."/>
            <person name="Tonutti P."/>
            <person name="Arus P."/>
            <person name="Orellana A."/>
            <person name="Wells C."/>
            <person name="Main D."/>
            <person name="Vizzotto G."/>
            <person name="Silva H."/>
            <person name="Salamini F."/>
            <person name="Schmutz J."/>
            <person name="Morgante M."/>
            <person name="Rokhsar D.S."/>
        </authorList>
    </citation>
    <scope>NUCLEOTIDE SEQUENCE [LARGE SCALE GENOMIC DNA]</scope>
    <source>
        <strain evidence="3">cv. Nemared</strain>
    </source>
</reference>
<accession>A0A251QN79</accession>
<evidence type="ECO:0000313" key="2">
    <source>
        <dbReference type="EMBL" id="ONI25203.1"/>
    </source>
</evidence>
<name>A0A251QN79_PRUPE</name>
<organism evidence="2 3">
    <name type="scientific">Prunus persica</name>
    <name type="common">Peach</name>
    <name type="synonym">Amygdalus persica</name>
    <dbReference type="NCBI Taxonomy" id="3760"/>
    <lineage>
        <taxon>Eukaryota</taxon>
        <taxon>Viridiplantae</taxon>
        <taxon>Streptophyta</taxon>
        <taxon>Embryophyta</taxon>
        <taxon>Tracheophyta</taxon>
        <taxon>Spermatophyta</taxon>
        <taxon>Magnoliopsida</taxon>
        <taxon>eudicotyledons</taxon>
        <taxon>Gunneridae</taxon>
        <taxon>Pentapetalae</taxon>
        <taxon>rosids</taxon>
        <taxon>fabids</taxon>
        <taxon>Rosales</taxon>
        <taxon>Rosaceae</taxon>
        <taxon>Amygdaloideae</taxon>
        <taxon>Amygdaleae</taxon>
        <taxon>Prunus</taxon>
    </lineage>
</organism>